<comment type="caution">
    <text evidence="2">The sequence shown here is derived from an EMBL/GenBank/DDBJ whole genome shotgun (WGS) entry which is preliminary data.</text>
</comment>
<sequence length="663" mass="75710">MASTESNRPIVLEKIQLESRKVFSVNNRRAVIEERRNDRKLFNNELMNGNSFFVKRQKLFNELPPHPKKVLLPIIENQFVFLGGVALSLIHKALMINFGKSMIDFIILRSIFGNGLLIFLLFEIHYLKKRINMLSTTKRCLRDFGSLDSSASNESNIFANLSNKSKLSLIIWMFISSIFTISQPLVDKFFPIQIISLSQTFAPLISLMILFIFTYKSNKEYYFTKSAKDKMIYTKLGICDNSRSDTSTNVSNFSALESSKITENIKLEAEKLFQRSRMIADYQISYKDLLIIFLSFIALLSATPIKGMLLYFEKTTIRFFLCGLIPTLILPCLHEVFFHIICNRILSELLADKIESNPQSNIVFTRINQIDDLNRKLCNTYIHLFMTLGQIMIVLPTCIGIKAIFYFKFSRLISTDGNAPNLSLIGSIFESLFDIGKTEIVTIIFSVVSILGIYQRCKINNAETFGLVGLMSVQGFQTLLSTSLKSSWSTWLNNHLTGLIFSISSIIILRFQDIIGNLRIFYLYARWTLYFNARVIAGKDERAYEYEQIKSYKSNIRIIGGSIDINPNIANLNFVDSKTHLSNQTLMDDEVSLKSDSESENTKSLIEGNTQKTSNGYNIKTISMENKNNDSKTKYSNKFGLKSNSNHFIETPIMSAKVVVLQN</sequence>
<feature type="transmembrane region" description="Helical" evidence="1">
    <location>
        <begin position="105"/>
        <end position="124"/>
    </location>
</feature>
<reference evidence="2 3" key="1">
    <citation type="submission" date="2014-04" db="EMBL/GenBank/DDBJ databases">
        <title>Comparative Genomics of Cryptosporidium Species.</title>
        <authorList>
            <person name="Silva J.C."/>
            <person name="Su Q."/>
            <person name="Chalmers R."/>
            <person name="Chibucos M.C."/>
            <person name="Elwin K."/>
            <person name="Godinez A."/>
            <person name="Guo F."/>
            <person name="Huynh K."/>
            <person name="Orvis J."/>
            <person name="Ott S."/>
            <person name="Sadzewicz L."/>
            <person name="Sengamalay N."/>
            <person name="Shetty A."/>
            <person name="Sun M."/>
            <person name="Tallon L."/>
            <person name="Xiao L."/>
            <person name="Zhang H."/>
            <person name="Fraser C.M."/>
            <person name="Zhu G."/>
            <person name="Kissinger J."/>
            <person name="Widmer G."/>
        </authorList>
    </citation>
    <scope>NUCLEOTIDE SEQUENCE [LARGE SCALE GENOMIC DNA]</scope>
    <source>
        <strain evidence="2 3">UKMEL1</strain>
    </source>
</reference>
<evidence type="ECO:0000313" key="2">
    <source>
        <dbReference type="EMBL" id="POM82369.1"/>
    </source>
</evidence>
<keyword evidence="1" id="KW-1133">Transmembrane helix</keyword>
<dbReference type="OrthoDB" id="342975at2759"/>
<feature type="transmembrane region" description="Helical" evidence="1">
    <location>
        <begin position="284"/>
        <end position="305"/>
    </location>
</feature>
<keyword evidence="1" id="KW-0472">Membrane</keyword>
<feature type="transmembrane region" description="Helical" evidence="1">
    <location>
        <begin position="384"/>
        <end position="407"/>
    </location>
</feature>
<dbReference type="VEuPathDB" id="CryptoDB:CmeUKMEL1_02050"/>
<accession>A0A2P4YX34</accession>
<feature type="transmembrane region" description="Helical" evidence="1">
    <location>
        <begin position="167"/>
        <end position="186"/>
    </location>
</feature>
<feature type="transmembrane region" description="Helical" evidence="1">
    <location>
        <begin position="192"/>
        <end position="215"/>
    </location>
</feature>
<dbReference type="Proteomes" id="UP000236928">
    <property type="component" value="Unassembled WGS sequence"/>
</dbReference>
<proteinExistence type="predicted"/>
<dbReference type="EMBL" id="JIBK01000003">
    <property type="protein sequence ID" value="POM82369.1"/>
    <property type="molecule type" value="Genomic_DNA"/>
</dbReference>
<dbReference type="AlphaFoldDB" id="A0A2P4YX34"/>
<gene>
    <name evidence="2" type="ORF">CmeUKMEL1_02050</name>
</gene>
<evidence type="ECO:0000256" key="1">
    <source>
        <dbReference type="SAM" id="Phobius"/>
    </source>
</evidence>
<keyword evidence="3" id="KW-1185">Reference proteome</keyword>
<name>A0A2P4YX34_9CRYT</name>
<feature type="transmembrane region" description="Helical" evidence="1">
    <location>
        <begin position="317"/>
        <end position="338"/>
    </location>
</feature>
<keyword evidence="1" id="KW-0812">Transmembrane</keyword>
<evidence type="ECO:0000313" key="3">
    <source>
        <dbReference type="Proteomes" id="UP000236928"/>
    </source>
</evidence>
<protein>
    <submittedName>
        <fullName evidence="2">Uncharacterized protein</fullName>
    </submittedName>
</protein>
<organism evidence="2 3">
    <name type="scientific">Cryptosporidium meleagridis</name>
    <dbReference type="NCBI Taxonomy" id="93969"/>
    <lineage>
        <taxon>Eukaryota</taxon>
        <taxon>Sar</taxon>
        <taxon>Alveolata</taxon>
        <taxon>Apicomplexa</taxon>
        <taxon>Conoidasida</taxon>
        <taxon>Coccidia</taxon>
        <taxon>Eucoccidiorida</taxon>
        <taxon>Eimeriorina</taxon>
        <taxon>Cryptosporidiidae</taxon>
        <taxon>Cryptosporidium</taxon>
    </lineage>
</organism>